<accession>A0AAV7NXI7</accession>
<comment type="caution">
    <text evidence="2">The sequence shown here is derived from an EMBL/GenBank/DDBJ whole genome shotgun (WGS) entry which is preliminary data.</text>
</comment>
<evidence type="ECO:0000313" key="3">
    <source>
        <dbReference type="Proteomes" id="UP001066276"/>
    </source>
</evidence>
<dbReference type="EMBL" id="JANPWB010000012">
    <property type="protein sequence ID" value="KAJ1117575.1"/>
    <property type="molecule type" value="Genomic_DNA"/>
</dbReference>
<feature type="region of interest" description="Disordered" evidence="1">
    <location>
        <begin position="1"/>
        <end position="33"/>
    </location>
</feature>
<organism evidence="2 3">
    <name type="scientific">Pleurodeles waltl</name>
    <name type="common">Iberian ribbed newt</name>
    <dbReference type="NCBI Taxonomy" id="8319"/>
    <lineage>
        <taxon>Eukaryota</taxon>
        <taxon>Metazoa</taxon>
        <taxon>Chordata</taxon>
        <taxon>Craniata</taxon>
        <taxon>Vertebrata</taxon>
        <taxon>Euteleostomi</taxon>
        <taxon>Amphibia</taxon>
        <taxon>Batrachia</taxon>
        <taxon>Caudata</taxon>
        <taxon>Salamandroidea</taxon>
        <taxon>Salamandridae</taxon>
        <taxon>Pleurodelinae</taxon>
        <taxon>Pleurodeles</taxon>
    </lineage>
</organism>
<protein>
    <submittedName>
        <fullName evidence="2">Uncharacterized protein</fullName>
    </submittedName>
</protein>
<feature type="compositionally biased region" description="Polar residues" evidence="1">
    <location>
        <begin position="16"/>
        <end position="25"/>
    </location>
</feature>
<proteinExistence type="predicted"/>
<keyword evidence="3" id="KW-1185">Reference proteome</keyword>
<name>A0AAV7NXI7_PLEWA</name>
<reference evidence="2" key="1">
    <citation type="journal article" date="2022" name="bioRxiv">
        <title>Sequencing and chromosome-scale assembly of the giantPleurodeles waltlgenome.</title>
        <authorList>
            <person name="Brown T."/>
            <person name="Elewa A."/>
            <person name="Iarovenko S."/>
            <person name="Subramanian E."/>
            <person name="Araus A.J."/>
            <person name="Petzold A."/>
            <person name="Susuki M."/>
            <person name="Suzuki K.-i.T."/>
            <person name="Hayashi T."/>
            <person name="Toyoda A."/>
            <person name="Oliveira C."/>
            <person name="Osipova E."/>
            <person name="Leigh N.D."/>
            <person name="Simon A."/>
            <person name="Yun M.H."/>
        </authorList>
    </citation>
    <scope>NUCLEOTIDE SEQUENCE</scope>
    <source>
        <strain evidence="2">20211129_DDA</strain>
        <tissue evidence="2">Liver</tissue>
    </source>
</reference>
<evidence type="ECO:0000256" key="1">
    <source>
        <dbReference type="SAM" id="MobiDB-lite"/>
    </source>
</evidence>
<sequence length="83" mass="8979">MAALRRPVPQLCGHSTARQSESGQLHQPGAPAPVPVLDMHLLCDSSSAREAPRRVWQPTTPAIIPQLEILNRRAQAPQGTPCL</sequence>
<evidence type="ECO:0000313" key="2">
    <source>
        <dbReference type="EMBL" id="KAJ1117575.1"/>
    </source>
</evidence>
<dbReference type="AlphaFoldDB" id="A0AAV7NXI7"/>
<gene>
    <name evidence="2" type="ORF">NDU88_005773</name>
</gene>
<dbReference type="Proteomes" id="UP001066276">
    <property type="component" value="Chromosome 8"/>
</dbReference>